<dbReference type="InterPro" id="IPR010426">
    <property type="entry name" value="MTTB_MeTrfase"/>
</dbReference>
<keyword evidence="3 4" id="KW-0808">Transferase</keyword>
<dbReference type="InterPro" id="IPR038601">
    <property type="entry name" value="MttB-like_sf"/>
</dbReference>
<dbReference type="GO" id="GO:0032259">
    <property type="term" value="P:methylation"/>
    <property type="evidence" value="ECO:0007669"/>
    <property type="project" value="UniProtKB-KW"/>
</dbReference>
<evidence type="ECO:0000256" key="3">
    <source>
        <dbReference type="ARBA" id="ARBA00022679"/>
    </source>
</evidence>
<dbReference type="GO" id="GO:0008168">
    <property type="term" value="F:methyltransferase activity"/>
    <property type="evidence" value="ECO:0007669"/>
    <property type="project" value="UniProtKB-KW"/>
</dbReference>
<dbReference type="Gene3D" id="3.20.20.480">
    <property type="entry name" value="Trimethylamine methyltransferase-like"/>
    <property type="match status" value="1"/>
</dbReference>
<organism evidence="5 6">
    <name type="scientific">Mesorhizobium plurifarium</name>
    <dbReference type="NCBI Taxonomy" id="69974"/>
    <lineage>
        <taxon>Bacteria</taxon>
        <taxon>Pseudomonadati</taxon>
        <taxon>Pseudomonadota</taxon>
        <taxon>Alphaproteobacteria</taxon>
        <taxon>Hyphomicrobiales</taxon>
        <taxon>Phyllobacteriaceae</taxon>
        <taxon>Mesorhizobium</taxon>
    </lineage>
</organism>
<reference evidence="5 6" key="1">
    <citation type="submission" date="2014-08" db="EMBL/GenBank/DDBJ databases">
        <authorList>
            <person name="Moulin Lionel"/>
        </authorList>
    </citation>
    <scope>NUCLEOTIDE SEQUENCE [LARGE SCALE GENOMIC DNA]</scope>
</reference>
<evidence type="ECO:0000256" key="2">
    <source>
        <dbReference type="ARBA" id="ARBA00022603"/>
    </source>
</evidence>
<evidence type="ECO:0000313" key="5">
    <source>
        <dbReference type="EMBL" id="CDX52863.1"/>
    </source>
</evidence>
<evidence type="ECO:0000256" key="4">
    <source>
        <dbReference type="PIRNR" id="PIRNR037567"/>
    </source>
</evidence>
<comment type="similarity">
    <text evidence="1 4">Belongs to the trimethylamine methyltransferase family.</text>
</comment>
<evidence type="ECO:0000256" key="1">
    <source>
        <dbReference type="ARBA" id="ARBA00007137"/>
    </source>
</evidence>
<dbReference type="Proteomes" id="UP000046122">
    <property type="component" value="Unassembled WGS sequence"/>
</dbReference>
<dbReference type="AlphaFoldDB" id="A0A090FYY2"/>
<dbReference type="GO" id="GO:0015948">
    <property type="term" value="P:methanogenesis"/>
    <property type="evidence" value="ECO:0007669"/>
    <property type="project" value="UniProtKB-UniRule"/>
</dbReference>
<keyword evidence="2 5" id="KW-0489">Methyltransferase</keyword>
<protein>
    <recommendedName>
        <fullName evidence="4">Methyltransferase</fullName>
        <ecNumber evidence="4">2.1.1.-</ecNumber>
    </recommendedName>
</protein>
<gene>
    <name evidence="5" type="ORF">MPL3365_170138</name>
</gene>
<accession>A0A090FYY2</accession>
<proteinExistence type="inferred from homology"/>
<evidence type="ECO:0000313" key="6">
    <source>
        <dbReference type="Proteomes" id="UP000046122"/>
    </source>
</evidence>
<dbReference type="EMBL" id="CCNE01000009">
    <property type="protein sequence ID" value="CDX52863.1"/>
    <property type="molecule type" value="Genomic_DNA"/>
</dbReference>
<dbReference type="PIRSF" id="PIRSF037567">
    <property type="entry name" value="MTTB_MeTrfase"/>
    <property type="match status" value="1"/>
</dbReference>
<sequence length="506" mass="55683">MSARSGGRDARQKLRSERSVTYMPSLERGLPYMDLLSPDELQRLHNLSMEILEDIGIEFRDDEAIEIWRAAGASVTGQRVRIDRNHLMELVAKAPEYITIHARNPAKTVTIGGRKTIFTPAYGSPNVLDLEGNRRNSTIADFVNFAKLAYQAPAMHMTGGVLCEPMDIAVPKRHLHMNYSLIKYSDKPFMGAVTSRERAEDTVRMAKIVFGDEFVHNNTVMVSIANCNSPLVWDATMLDAVKVYAASNQAILFTPFVLAGASTPASTLGSVAQLNAEALAGVAFSQLIRPGAPAIYGQWLATVSMKSGAPMAGTPEIDHMNMLVGQLARHYKLPWRCSGSCTSSKLVDAQAGYEAARNMYGVLLAGANFVLSSTGYLEGALTQSYSKFMLDAEQMVMFYKLGQGLVKSELDEAMDAIRQSEPGGHYLGTAHTLKNFEQAFYVPELMDHDSFEQWSFAGARDANTRGLDAAVRSLKEYQAPPLDEGIDEQLLDFMKRREIDIGEAVL</sequence>
<dbReference type="EC" id="2.1.1.-" evidence="4"/>
<name>A0A090FYY2_MESPL</name>
<dbReference type="Pfam" id="PF06253">
    <property type="entry name" value="MTTB"/>
    <property type="match status" value="1"/>
</dbReference>